<evidence type="ECO:0000256" key="2">
    <source>
        <dbReference type="ARBA" id="ARBA00022692"/>
    </source>
</evidence>
<keyword evidence="2 5" id="KW-0812">Transmembrane</keyword>
<reference evidence="6 7" key="1">
    <citation type="journal article" date="2024" name="ISME J.">
        <title>Tailless and filamentous prophages are predominant in marine Vibrio.</title>
        <authorList>
            <person name="Steensen K."/>
            <person name="Seneca J."/>
            <person name="Bartlau N."/>
            <person name="Yu X.A."/>
            <person name="Hussain F.A."/>
            <person name="Polz M.F."/>
        </authorList>
    </citation>
    <scope>NUCLEOTIDE SEQUENCE [LARGE SCALE GENOMIC DNA]</scope>
    <source>
        <strain evidence="6 7">10N.222.51.A1</strain>
    </source>
</reference>
<comment type="caution">
    <text evidence="6">The sequence shown here is derived from an EMBL/GenBank/DDBJ whole genome shotgun (WGS) entry which is preliminary data.</text>
</comment>
<evidence type="ECO:0000313" key="7">
    <source>
        <dbReference type="Proteomes" id="UP001570417"/>
    </source>
</evidence>
<dbReference type="InterPro" id="IPR007300">
    <property type="entry name" value="CidB/LrgB"/>
</dbReference>
<evidence type="ECO:0000313" key="6">
    <source>
        <dbReference type="EMBL" id="MFA0569096.1"/>
    </source>
</evidence>
<evidence type="ECO:0000256" key="5">
    <source>
        <dbReference type="SAM" id="Phobius"/>
    </source>
</evidence>
<dbReference type="PANTHER" id="PTHR30249">
    <property type="entry name" value="PUTATIVE SEROTONIN TRANSPORTER"/>
    <property type="match status" value="1"/>
</dbReference>
<evidence type="ECO:0000256" key="4">
    <source>
        <dbReference type="ARBA" id="ARBA00023136"/>
    </source>
</evidence>
<accession>A0ABV4ND65</accession>
<feature type="transmembrane region" description="Helical" evidence="5">
    <location>
        <begin position="54"/>
        <end position="72"/>
    </location>
</feature>
<keyword evidence="7" id="KW-1185">Reference proteome</keyword>
<sequence>MWLIVTVIVFMFARWVSKKVNSPFCNPLLICLAILIPILTYLKVPFERYYADNSWINYMLQPAVVALAYPLYEQLPQIRANWRIITLACTIGSIMSMITAATIATLFHAELSLVASLLGKSVTTPIAMEISSHLGGEAAIAAILVLIVGLFGAIFAYPIYNLIGIKSPIARGLTMGTISHALGTAASAEKAPQDAAFSSLALVLCGVITSIIAPTIFSAVVWVYAFFELAV</sequence>
<proteinExistence type="predicted"/>
<evidence type="ECO:0000256" key="3">
    <source>
        <dbReference type="ARBA" id="ARBA00022989"/>
    </source>
</evidence>
<gene>
    <name evidence="6" type="ORF">AB4566_12515</name>
</gene>
<feature type="transmembrane region" description="Helical" evidence="5">
    <location>
        <begin position="200"/>
        <end position="227"/>
    </location>
</feature>
<dbReference type="Pfam" id="PF04172">
    <property type="entry name" value="LrgB"/>
    <property type="match status" value="1"/>
</dbReference>
<dbReference type="EMBL" id="JBFRUW010000042">
    <property type="protein sequence ID" value="MFA0569096.1"/>
    <property type="molecule type" value="Genomic_DNA"/>
</dbReference>
<keyword evidence="3 5" id="KW-1133">Transmembrane helix</keyword>
<organism evidence="6 7">
    <name type="scientific">Vibrio gallaecicus</name>
    <dbReference type="NCBI Taxonomy" id="552386"/>
    <lineage>
        <taxon>Bacteria</taxon>
        <taxon>Pseudomonadati</taxon>
        <taxon>Pseudomonadota</taxon>
        <taxon>Gammaproteobacteria</taxon>
        <taxon>Vibrionales</taxon>
        <taxon>Vibrionaceae</taxon>
        <taxon>Vibrio</taxon>
    </lineage>
</organism>
<evidence type="ECO:0000256" key="1">
    <source>
        <dbReference type="ARBA" id="ARBA00004141"/>
    </source>
</evidence>
<feature type="transmembrane region" description="Helical" evidence="5">
    <location>
        <begin position="24"/>
        <end position="42"/>
    </location>
</feature>
<dbReference type="PANTHER" id="PTHR30249:SF0">
    <property type="entry name" value="PLASTIDAL GLYCOLATE_GLYCERATE TRANSLOCATOR 1, CHLOROPLASTIC"/>
    <property type="match status" value="1"/>
</dbReference>
<feature type="transmembrane region" description="Helical" evidence="5">
    <location>
        <begin position="138"/>
        <end position="157"/>
    </location>
</feature>
<name>A0ABV4ND65_9VIBR</name>
<keyword evidence="4 5" id="KW-0472">Membrane</keyword>
<dbReference type="Proteomes" id="UP001570417">
    <property type="component" value="Unassembled WGS sequence"/>
</dbReference>
<comment type="subcellular location">
    <subcellularLocation>
        <location evidence="1">Membrane</location>
        <topology evidence="1">Multi-pass membrane protein</topology>
    </subcellularLocation>
</comment>
<feature type="transmembrane region" description="Helical" evidence="5">
    <location>
        <begin position="84"/>
        <end position="107"/>
    </location>
</feature>
<dbReference type="RefSeq" id="WP_372266315.1">
    <property type="nucleotide sequence ID" value="NZ_JBFRUW010000042.1"/>
</dbReference>
<protein>
    <submittedName>
        <fullName evidence="6">LrgB family protein</fullName>
    </submittedName>
</protein>